<proteinExistence type="predicted"/>
<dbReference type="EMBL" id="JACXVP010000006">
    <property type="protein sequence ID" value="KAG5601080.1"/>
    <property type="molecule type" value="Genomic_DNA"/>
</dbReference>
<comment type="caution">
    <text evidence="2">The sequence shown here is derived from an EMBL/GenBank/DDBJ whole genome shotgun (WGS) entry which is preliminary data.</text>
</comment>
<evidence type="ECO:0000313" key="2">
    <source>
        <dbReference type="EMBL" id="KAG5601080.1"/>
    </source>
</evidence>
<evidence type="ECO:0000256" key="1">
    <source>
        <dbReference type="SAM" id="MobiDB-lite"/>
    </source>
</evidence>
<evidence type="ECO:0000313" key="3">
    <source>
        <dbReference type="Proteomes" id="UP000824120"/>
    </source>
</evidence>
<protein>
    <submittedName>
        <fullName evidence="2">Uncharacterized protein</fullName>
    </submittedName>
</protein>
<dbReference type="AlphaFoldDB" id="A0A9J5YMY6"/>
<accession>A0A9J5YMY6</accession>
<gene>
    <name evidence="2" type="ORF">H5410_032450</name>
</gene>
<feature type="region of interest" description="Disordered" evidence="1">
    <location>
        <begin position="1"/>
        <end position="20"/>
    </location>
</feature>
<keyword evidence="3" id="KW-1185">Reference proteome</keyword>
<name>A0A9J5YMY6_SOLCO</name>
<dbReference type="Proteomes" id="UP000824120">
    <property type="component" value="Chromosome 6"/>
</dbReference>
<organism evidence="2 3">
    <name type="scientific">Solanum commersonii</name>
    <name type="common">Commerson's wild potato</name>
    <name type="synonym">Commerson's nightshade</name>
    <dbReference type="NCBI Taxonomy" id="4109"/>
    <lineage>
        <taxon>Eukaryota</taxon>
        <taxon>Viridiplantae</taxon>
        <taxon>Streptophyta</taxon>
        <taxon>Embryophyta</taxon>
        <taxon>Tracheophyta</taxon>
        <taxon>Spermatophyta</taxon>
        <taxon>Magnoliopsida</taxon>
        <taxon>eudicotyledons</taxon>
        <taxon>Gunneridae</taxon>
        <taxon>Pentapetalae</taxon>
        <taxon>asterids</taxon>
        <taxon>lamiids</taxon>
        <taxon>Solanales</taxon>
        <taxon>Solanaceae</taxon>
        <taxon>Solanoideae</taxon>
        <taxon>Solaneae</taxon>
        <taxon>Solanum</taxon>
    </lineage>
</organism>
<feature type="compositionally biased region" description="Polar residues" evidence="1">
    <location>
        <begin position="1"/>
        <end position="10"/>
    </location>
</feature>
<reference evidence="2 3" key="1">
    <citation type="submission" date="2020-09" db="EMBL/GenBank/DDBJ databases">
        <title>De no assembly of potato wild relative species, Solanum commersonii.</title>
        <authorList>
            <person name="Cho K."/>
        </authorList>
    </citation>
    <scope>NUCLEOTIDE SEQUENCE [LARGE SCALE GENOMIC DNA]</scope>
    <source>
        <strain evidence="2">LZ3.2</strain>
        <tissue evidence="2">Leaf</tissue>
    </source>
</reference>
<sequence>MKTLFSSKSPKPSHLEQKTLENSAGELLGEVSRNRRLYCFAELLDDVLTVPFFADLILFFRAQHTGTKGGVRPFGESPSLLGDAQASAFLFFSAFLFIFVPKCPCFH</sequence>